<dbReference type="EMBL" id="CAEZVD010000058">
    <property type="protein sequence ID" value="CAB4622228.1"/>
    <property type="molecule type" value="Genomic_DNA"/>
</dbReference>
<dbReference type="AlphaFoldDB" id="A0A6J6IGA7"/>
<organism evidence="2">
    <name type="scientific">freshwater metagenome</name>
    <dbReference type="NCBI Taxonomy" id="449393"/>
    <lineage>
        <taxon>unclassified sequences</taxon>
        <taxon>metagenomes</taxon>
        <taxon>ecological metagenomes</taxon>
    </lineage>
</organism>
<feature type="transmembrane region" description="Helical" evidence="1">
    <location>
        <begin position="318"/>
        <end position="336"/>
    </location>
</feature>
<feature type="transmembrane region" description="Helical" evidence="1">
    <location>
        <begin position="12"/>
        <end position="35"/>
    </location>
</feature>
<feature type="transmembrane region" description="Helical" evidence="1">
    <location>
        <begin position="256"/>
        <end position="282"/>
    </location>
</feature>
<keyword evidence="1" id="KW-0472">Membrane</keyword>
<feature type="transmembrane region" description="Helical" evidence="1">
    <location>
        <begin position="213"/>
        <end position="235"/>
    </location>
</feature>
<feature type="transmembrane region" description="Helical" evidence="1">
    <location>
        <begin position="94"/>
        <end position="119"/>
    </location>
</feature>
<accession>A0A6J6IGA7</accession>
<keyword evidence="1" id="KW-1133">Transmembrane helix</keyword>
<sequence>MNRISLANKAVALPLLGLVVTWLSFMAATLSNLYVPQPIYNNVGVATFPEEIVQIAPYLFLIGIAAVSVLSLIGKRLAQSSRLEMGENHKLSRAALRFTNLGVVLGLASGAIFAIGNFLGAFNNYAGRSENLVLRLLSVYVPILLATGLVVYILLAAFVFNHGVEKNTDGSKAKISEAQKALGLGYAIPILATAVAIIFGLAVYDVTRTNLQVWIWVIIIAIVATGVVYGTQFATKARSAKPVAPKPRAALAAGAANLNFVLSIIFGSTVTIMAFTFGTTAISKLQTWSQPPVDCVDIECNSIATVSAPTFQWFAEDLAPALVLLVLAIVGIYVTLTERNRETETVKKAK</sequence>
<protein>
    <submittedName>
        <fullName evidence="2">Unannotated protein</fullName>
    </submittedName>
</protein>
<evidence type="ECO:0000313" key="2">
    <source>
        <dbReference type="EMBL" id="CAB4622228.1"/>
    </source>
</evidence>
<reference evidence="2" key="1">
    <citation type="submission" date="2020-05" db="EMBL/GenBank/DDBJ databases">
        <authorList>
            <person name="Chiriac C."/>
            <person name="Salcher M."/>
            <person name="Ghai R."/>
            <person name="Kavagutti S V."/>
        </authorList>
    </citation>
    <scope>NUCLEOTIDE SEQUENCE</scope>
</reference>
<gene>
    <name evidence="2" type="ORF">UFOPK1909_00638</name>
</gene>
<feature type="transmembrane region" description="Helical" evidence="1">
    <location>
        <begin position="181"/>
        <end position="201"/>
    </location>
</feature>
<proteinExistence type="predicted"/>
<feature type="transmembrane region" description="Helical" evidence="1">
    <location>
        <begin position="139"/>
        <end position="160"/>
    </location>
</feature>
<evidence type="ECO:0000256" key="1">
    <source>
        <dbReference type="SAM" id="Phobius"/>
    </source>
</evidence>
<keyword evidence="1" id="KW-0812">Transmembrane</keyword>
<feature type="transmembrane region" description="Helical" evidence="1">
    <location>
        <begin position="55"/>
        <end position="73"/>
    </location>
</feature>
<name>A0A6J6IGA7_9ZZZZ</name>